<evidence type="ECO:0000256" key="2">
    <source>
        <dbReference type="ARBA" id="ARBA00022692"/>
    </source>
</evidence>
<dbReference type="eggNOG" id="KOG3140">
    <property type="taxonomic scope" value="Eukaryota"/>
</dbReference>
<dbReference type="EMBL" id="KQ257454">
    <property type="protein sequence ID" value="KND01857.1"/>
    <property type="molecule type" value="Genomic_DNA"/>
</dbReference>
<keyword evidence="5 6" id="KW-0472">Membrane</keyword>
<keyword evidence="9" id="KW-1185">Reference proteome</keyword>
<dbReference type="PANTHER" id="PTHR43220:SF21">
    <property type="entry name" value="TRANSMEMBRANE PROTEIN 41A"/>
    <property type="match status" value="1"/>
</dbReference>
<dbReference type="InParanoid" id="A0A0L0HL56"/>
<keyword evidence="3" id="KW-0732">Signal</keyword>
<evidence type="ECO:0000256" key="5">
    <source>
        <dbReference type="ARBA" id="ARBA00023136"/>
    </source>
</evidence>
<feature type="domain" description="VTT" evidence="7">
    <location>
        <begin position="144"/>
        <end position="263"/>
    </location>
</feature>
<dbReference type="InterPro" id="IPR045014">
    <property type="entry name" value="TM41A/B"/>
</dbReference>
<sequence>MAGVKLARRASYTALKDSAIDVSAPSLFDTRPASAPSPFPQALKENEMLLPGPADIRNNRRRAGKRSLLTVRLSMLAGVLFGWAFVIWRLAVNLPATEDDIHIPRSLDDLKSQSVLLQSYSAAHFMPVFILFTTVFVFKQTFAVPGSALMNILGGVLYGFWAFPLVSFLTAVGSTFSYLLSQYLLGELIVERFARSNLNYLKRRVETNREKGNLFYYLLFLRLFPFSPNWFLNMASPFVGVPILPFFLSIFFGLIPYNYICVQAAATLSQLNSFADILSIDVVLKLLSISALALIPAVYGQKIAAWTRGRGTGDDGEEVKLQQA</sequence>
<keyword evidence="4 6" id="KW-1133">Transmembrane helix</keyword>
<name>A0A0L0HL56_SPIPD</name>
<evidence type="ECO:0000256" key="3">
    <source>
        <dbReference type="ARBA" id="ARBA00022729"/>
    </source>
</evidence>
<feature type="transmembrane region" description="Helical" evidence="6">
    <location>
        <begin position="69"/>
        <end position="91"/>
    </location>
</feature>
<feature type="transmembrane region" description="Helical" evidence="6">
    <location>
        <begin position="238"/>
        <end position="262"/>
    </location>
</feature>
<reference evidence="8 9" key="1">
    <citation type="submission" date="2009-08" db="EMBL/GenBank/DDBJ databases">
        <title>The Genome Sequence of Spizellomyces punctatus strain DAOM BR117.</title>
        <authorList>
            <consortium name="The Broad Institute Genome Sequencing Platform"/>
            <person name="Russ C."/>
            <person name="Cuomo C."/>
            <person name="Shea T."/>
            <person name="Young S.K."/>
            <person name="Zeng Q."/>
            <person name="Koehrsen M."/>
            <person name="Haas B."/>
            <person name="Borodovsky M."/>
            <person name="Guigo R."/>
            <person name="Alvarado L."/>
            <person name="Berlin A."/>
            <person name="Bochicchio J."/>
            <person name="Borenstein D."/>
            <person name="Chapman S."/>
            <person name="Chen Z."/>
            <person name="Engels R."/>
            <person name="Freedman E."/>
            <person name="Gellesch M."/>
            <person name="Goldberg J."/>
            <person name="Griggs A."/>
            <person name="Gujja S."/>
            <person name="Heiman D."/>
            <person name="Hepburn T."/>
            <person name="Howarth C."/>
            <person name="Jen D."/>
            <person name="Larson L."/>
            <person name="Lewis B."/>
            <person name="Mehta T."/>
            <person name="Park D."/>
            <person name="Pearson M."/>
            <person name="Roberts A."/>
            <person name="Saif S."/>
            <person name="Shenoy N."/>
            <person name="Sisk P."/>
            <person name="Stolte C."/>
            <person name="Sykes S."/>
            <person name="Thomson T."/>
            <person name="Walk T."/>
            <person name="White J."/>
            <person name="Yandava C."/>
            <person name="Burger G."/>
            <person name="Gray M.W."/>
            <person name="Holland P.W.H."/>
            <person name="King N."/>
            <person name="Lang F.B.F."/>
            <person name="Roger A.J."/>
            <person name="Ruiz-Trillo I."/>
            <person name="Lander E."/>
            <person name="Nusbaum C."/>
        </authorList>
    </citation>
    <scope>NUCLEOTIDE SEQUENCE [LARGE SCALE GENOMIC DNA]</scope>
    <source>
        <strain evidence="8 9">DAOM BR117</strain>
    </source>
</reference>
<dbReference type="OrthoDB" id="3364966at2759"/>
<evidence type="ECO:0000259" key="7">
    <source>
        <dbReference type="Pfam" id="PF09335"/>
    </source>
</evidence>
<dbReference type="AlphaFoldDB" id="A0A0L0HL56"/>
<dbReference type="OMA" id="CIKIPRD"/>
<dbReference type="PANTHER" id="PTHR43220">
    <property type="match status" value="1"/>
</dbReference>
<gene>
    <name evidence="8" type="ORF">SPPG_03647</name>
</gene>
<comment type="subcellular location">
    <subcellularLocation>
        <location evidence="1">Membrane</location>
        <topology evidence="1">Multi-pass membrane protein</topology>
    </subcellularLocation>
</comment>
<accession>A0A0L0HL56</accession>
<proteinExistence type="predicted"/>
<dbReference type="VEuPathDB" id="FungiDB:SPPG_03647"/>
<dbReference type="STRING" id="645134.A0A0L0HL56"/>
<evidence type="ECO:0000313" key="8">
    <source>
        <dbReference type="EMBL" id="KND01857.1"/>
    </source>
</evidence>
<keyword evidence="2 6" id="KW-0812">Transmembrane</keyword>
<dbReference type="InterPro" id="IPR032816">
    <property type="entry name" value="VTT_dom"/>
</dbReference>
<organism evidence="8 9">
    <name type="scientific">Spizellomyces punctatus (strain DAOM BR117)</name>
    <dbReference type="NCBI Taxonomy" id="645134"/>
    <lineage>
        <taxon>Eukaryota</taxon>
        <taxon>Fungi</taxon>
        <taxon>Fungi incertae sedis</taxon>
        <taxon>Chytridiomycota</taxon>
        <taxon>Chytridiomycota incertae sedis</taxon>
        <taxon>Chytridiomycetes</taxon>
        <taxon>Spizellomycetales</taxon>
        <taxon>Spizellomycetaceae</taxon>
        <taxon>Spizellomyces</taxon>
    </lineage>
</organism>
<feature type="transmembrane region" description="Helical" evidence="6">
    <location>
        <begin position="274"/>
        <end position="299"/>
    </location>
</feature>
<protein>
    <recommendedName>
        <fullName evidence="7">VTT domain-containing protein</fullName>
    </recommendedName>
</protein>
<evidence type="ECO:0000256" key="4">
    <source>
        <dbReference type="ARBA" id="ARBA00022989"/>
    </source>
</evidence>
<evidence type="ECO:0000256" key="1">
    <source>
        <dbReference type="ARBA" id="ARBA00004141"/>
    </source>
</evidence>
<dbReference type="Proteomes" id="UP000053201">
    <property type="component" value="Unassembled WGS sequence"/>
</dbReference>
<dbReference type="GeneID" id="27687152"/>
<feature type="transmembrane region" description="Helical" evidence="6">
    <location>
        <begin position="117"/>
        <end position="138"/>
    </location>
</feature>
<dbReference type="GO" id="GO:0016020">
    <property type="term" value="C:membrane"/>
    <property type="evidence" value="ECO:0007669"/>
    <property type="project" value="UniProtKB-SubCell"/>
</dbReference>
<dbReference type="Pfam" id="PF09335">
    <property type="entry name" value="VTT_dom"/>
    <property type="match status" value="1"/>
</dbReference>
<evidence type="ECO:0000256" key="6">
    <source>
        <dbReference type="SAM" id="Phobius"/>
    </source>
</evidence>
<evidence type="ECO:0000313" key="9">
    <source>
        <dbReference type="Proteomes" id="UP000053201"/>
    </source>
</evidence>
<feature type="transmembrane region" description="Helical" evidence="6">
    <location>
        <begin position="214"/>
        <end position="232"/>
    </location>
</feature>
<feature type="transmembrane region" description="Helical" evidence="6">
    <location>
        <begin position="150"/>
        <end position="170"/>
    </location>
</feature>
<dbReference type="RefSeq" id="XP_016609896.1">
    <property type="nucleotide sequence ID" value="XM_016751908.1"/>
</dbReference>